<reference evidence="1" key="2">
    <citation type="submission" date="2013-03" db="EMBL/GenBank/DDBJ databases">
        <title>The Genome Sequence of Oribacterium sp. ACB1.</title>
        <authorList>
            <consortium name="The Broad Institute Genomics Platform"/>
            <consortium name="The Broad Institute Genome Sequencing Center for Infectious Disease"/>
            <person name="Earl A."/>
            <person name="Ward D."/>
            <person name="Feldgarden M."/>
            <person name="Gevers D."/>
            <person name="Sizova M."/>
            <person name="Hazen A."/>
            <person name="Epstein S."/>
            <person name="Walker B."/>
            <person name="Young S."/>
            <person name="Zeng Q."/>
            <person name="Gargeya S."/>
            <person name="Fitzgerald M."/>
            <person name="Haas B."/>
            <person name="Abouelleil A."/>
            <person name="Allen A.W."/>
            <person name="Alvarado L."/>
            <person name="Arachchi H.M."/>
            <person name="Berlin A.M."/>
            <person name="Chapman S.B."/>
            <person name="Gainer-Dewar J."/>
            <person name="Goldberg J."/>
            <person name="Griggs A."/>
            <person name="Gujja S."/>
            <person name="Hansen M."/>
            <person name="Howarth C."/>
            <person name="Imamovic A."/>
            <person name="Ireland A."/>
            <person name="Larimer J."/>
            <person name="McCowan C."/>
            <person name="Murphy C."/>
            <person name="Pearson M."/>
            <person name="Poon T.W."/>
            <person name="Priest M."/>
            <person name="Roberts A."/>
            <person name="Saif S."/>
            <person name="Shea T."/>
            <person name="Sisk P."/>
            <person name="Sykes S."/>
            <person name="Wortman J."/>
            <person name="Nusbaum C."/>
            <person name="Birren B."/>
        </authorList>
    </citation>
    <scope>NUCLEOTIDE SEQUENCE [LARGE SCALE GENOMIC DNA]</scope>
    <source>
        <strain evidence="1">ACB1</strain>
    </source>
</reference>
<dbReference type="PATRIC" id="fig|796943.3.peg.1501"/>
<keyword evidence="2" id="KW-1185">Reference proteome</keyword>
<proteinExistence type="predicted"/>
<dbReference type="STRING" id="796943.HMPREF9625_01069"/>
<accession>G9WNY6</accession>
<evidence type="ECO:0000313" key="1">
    <source>
        <dbReference type="EMBL" id="EHL10069.1"/>
    </source>
</evidence>
<dbReference type="Proteomes" id="UP000018461">
    <property type="component" value="Unassembled WGS sequence"/>
</dbReference>
<gene>
    <name evidence="1" type="ORF">HMPREF9625_01069</name>
</gene>
<organism evidence="1 2">
    <name type="scientific">Oribacterium parvum ACB1</name>
    <dbReference type="NCBI Taxonomy" id="796943"/>
    <lineage>
        <taxon>Bacteria</taxon>
        <taxon>Bacillati</taxon>
        <taxon>Bacillota</taxon>
        <taxon>Clostridia</taxon>
        <taxon>Lachnospirales</taxon>
        <taxon>Lachnospiraceae</taxon>
        <taxon>Oribacterium</taxon>
    </lineage>
</organism>
<evidence type="ECO:0000313" key="2">
    <source>
        <dbReference type="Proteomes" id="UP000018461"/>
    </source>
</evidence>
<dbReference type="EMBL" id="AFZC02000003">
    <property type="protein sequence ID" value="EHL10069.1"/>
    <property type="molecule type" value="Genomic_DNA"/>
</dbReference>
<protein>
    <recommendedName>
        <fullName evidence="3">DUF4276 family protein</fullName>
    </recommendedName>
</protein>
<reference evidence="1" key="1">
    <citation type="submission" date="2011-08" db="EMBL/GenBank/DDBJ databases">
        <authorList>
            <consortium name="The Broad Institute Genome Sequencing Platform"/>
            <person name="Earl A."/>
            <person name="Ward D."/>
            <person name="Feldgarden M."/>
            <person name="Gevers D."/>
            <person name="Sizova M."/>
            <person name="Hazen A."/>
            <person name="Epstein S."/>
            <person name="Young S.K."/>
            <person name="Zeng Q."/>
            <person name="Gargeya S."/>
            <person name="Fitzgerald M."/>
            <person name="Haas B."/>
            <person name="Abouelleil A."/>
            <person name="Alvarado L."/>
            <person name="Arachchi H.M."/>
            <person name="Berlin A."/>
            <person name="Brown A."/>
            <person name="Chapman S.B."/>
            <person name="Chen Z."/>
            <person name="Dunbar C."/>
            <person name="Freedman E."/>
            <person name="Gearin G."/>
            <person name="Gellesch M."/>
            <person name="Goldberg J."/>
            <person name="Griggs A."/>
            <person name="Gujja S."/>
            <person name="Heiman D."/>
            <person name="Howarth C."/>
            <person name="Larson L."/>
            <person name="Lui A."/>
            <person name="MacDonald P.J.P."/>
            <person name="Montmayeur A."/>
            <person name="Murphy C."/>
            <person name="Neiman D."/>
            <person name="Pearson M."/>
            <person name="Priest M."/>
            <person name="Roberts A."/>
            <person name="Saif S."/>
            <person name="Shea T."/>
            <person name="Shenoy N."/>
            <person name="Sisk P."/>
            <person name="Stolte C."/>
            <person name="Sykes S."/>
            <person name="Wortman J."/>
            <person name="Nusbaum C."/>
            <person name="Birren B."/>
        </authorList>
    </citation>
    <scope>NUCLEOTIDE SEQUENCE</scope>
    <source>
        <strain evidence="1">ACB1</strain>
    </source>
</reference>
<name>G9WNY6_9FIRM</name>
<evidence type="ECO:0008006" key="3">
    <source>
        <dbReference type="Google" id="ProtNLM"/>
    </source>
</evidence>
<dbReference type="AlphaFoldDB" id="G9WNY6"/>
<dbReference type="HOGENOM" id="CLU_099787_0_0_9"/>
<comment type="caution">
    <text evidence="1">The sequence shown here is derived from an EMBL/GenBank/DDBJ whole genome shotgun (WGS) entry which is preliminary data.</text>
</comment>
<sequence>MTRKKIVFIIVEGPSDDEALGVIFSRAFDKNAVYVEVMHGDITSVKGNHSGNIVGKVGDLLKQYAKSNHYSKSDFLEVIHIMDTDGAFISDENVVEDHSLRTLQYSLSEIRCKDAALIRSRNKQKSENMDKLSRQSQVWDSVPYRCYYMSSNLDHVLHNLLNCSSEDKERNAFLFAKKYKNALGEFLQFLCESDFSVNTSYRESWDFIKEGLHSLERHSNLGLCFKEIRRGE</sequence>